<dbReference type="STRING" id="4097.A0A1S4ADH0"/>
<organism evidence="6 7">
    <name type="scientific">Nicotiana tabacum</name>
    <name type="common">Common tobacco</name>
    <dbReference type="NCBI Taxonomy" id="4097"/>
    <lineage>
        <taxon>Eukaryota</taxon>
        <taxon>Viridiplantae</taxon>
        <taxon>Streptophyta</taxon>
        <taxon>Embryophyta</taxon>
        <taxon>Tracheophyta</taxon>
        <taxon>Spermatophyta</taxon>
        <taxon>Magnoliopsida</taxon>
        <taxon>eudicotyledons</taxon>
        <taxon>Gunneridae</taxon>
        <taxon>Pentapetalae</taxon>
        <taxon>asterids</taxon>
        <taxon>lamiids</taxon>
        <taxon>Solanales</taxon>
        <taxon>Solanaceae</taxon>
        <taxon>Nicotianoideae</taxon>
        <taxon>Nicotianeae</taxon>
        <taxon>Nicotiana</taxon>
    </lineage>
</organism>
<dbReference type="GeneID" id="107796418"/>
<comment type="subunit">
    <text evidence="2">Homodimer.</text>
</comment>
<evidence type="ECO:0000256" key="4">
    <source>
        <dbReference type="ARBA" id="ARBA00022679"/>
    </source>
</evidence>
<dbReference type="RefSeq" id="XP_016474664.1">
    <property type="nucleotide sequence ID" value="XM_016619178.2"/>
</dbReference>
<dbReference type="RefSeq" id="XP_016474664.1">
    <property type="nucleotide sequence ID" value="XM_016619178.1"/>
</dbReference>
<comment type="cofactor">
    <cofactor evidence="1">
        <name>pyridoxal 5'-phosphate</name>
        <dbReference type="ChEBI" id="CHEBI:597326"/>
    </cofactor>
</comment>
<dbReference type="GO" id="GO:0008483">
    <property type="term" value="F:transaminase activity"/>
    <property type="evidence" value="ECO:0007669"/>
    <property type="project" value="UniProtKB-KW"/>
</dbReference>
<reference evidence="7" key="2">
    <citation type="submission" date="2025-08" db="UniProtKB">
        <authorList>
            <consortium name="RefSeq"/>
        </authorList>
    </citation>
    <scope>IDENTIFICATION</scope>
    <source>
        <tissue evidence="7">Leaf</tissue>
    </source>
</reference>
<keyword evidence="4" id="KW-0808">Transferase</keyword>
<gene>
    <name evidence="7" type="primary">LOC107796418</name>
</gene>
<sequence>MQILYCNVGNPSILRSLHYVTIQLFWAKVKFAICDLLVILDKSETQGLFSADSIERAFQILSQIPGNVTGAYNHSQVRYYLDEETGWGLEIS</sequence>
<dbReference type="Proteomes" id="UP000790787">
    <property type="component" value="Chromosome 22"/>
</dbReference>
<dbReference type="KEGG" id="nta:107796418"/>
<dbReference type="PANTHER" id="PTHR11751">
    <property type="entry name" value="ALANINE AMINOTRANSFERASE"/>
    <property type="match status" value="1"/>
</dbReference>
<dbReference type="AlphaFoldDB" id="A0A1S4ADH0"/>
<evidence type="ECO:0000313" key="7">
    <source>
        <dbReference type="RefSeq" id="XP_016474664.1"/>
    </source>
</evidence>
<keyword evidence="3" id="KW-0032">Aminotransferase</keyword>
<dbReference type="PaxDb" id="4097-A0A1S4ADH0"/>
<evidence type="ECO:0000256" key="5">
    <source>
        <dbReference type="ARBA" id="ARBA00022898"/>
    </source>
</evidence>
<reference evidence="6" key="1">
    <citation type="journal article" date="2014" name="Nat. Commun.">
        <title>The tobacco genome sequence and its comparison with those of tomato and potato.</title>
        <authorList>
            <person name="Sierro N."/>
            <person name="Battey J.N."/>
            <person name="Ouadi S."/>
            <person name="Bakaher N."/>
            <person name="Bovet L."/>
            <person name="Willig A."/>
            <person name="Goepfert S."/>
            <person name="Peitsch M.C."/>
            <person name="Ivanov N.V."/>
        </authorList>
    </citation>
    <scope>NUCLEOTIDE SEQUENCE [LARGE SCALE GENOMIC DNA]</scope>
</reference>
<keyword evidence="6" id="KW-1185">Reference proteome</keyword>
<evidence type="ECO:0000256" key="3">
    <source>
        <dbReference type="ARBA" id="ARBA00022576"/>
    </source>
</evidence>
<dbReference type="SMR" id="A0A1S4ADH0"/>
<dbReference type="InterPro" id="IPR045088">
    <property type="entry name" value="ALAT1/2-like"/>
</dbReference>
<accession>A0A1S4ADH0</accession>
<name>A0A1S4ADH0_TOBAC</name>
<evidence type="ECO:0000313" key="6">
    <source>
        <dbReference type="Proteomes" id="UP000790787"/>
    </source>
</evidence>
<evidence type="ECO:0000256" key="2">
    <source>
        <dbReference type="ARBA" id="ARBA00011738"/>
    </source>
</evidence>
<dbReference type="PANTHER" id="PTHR11751:SF29">
    <property type="entry name" value="ALANINE TRANSAMINASE"/>
    <property type="match status" value="1"/>
</dbReference>
<keyword evidence="5" id="KW-0663">Pyridoxal phosphate</keyword>
<evidence type="ECO:0000256" key="1">
    <source>
        <dbReference type="ARBA" id="ARBA00001933"/>
    </source>
</evidence>
<dbReference type="Gene3D" id="1.10.287.1970">
    <property type="match status" value="1"/>
</dbReference>
<protein>
    <submittedName>
        <fullName evidence="7">Alanine aminotransferase 2, mitochondrial-like</fullName>
    </submittedName>
</protein>
<proteinExistence type="predicted"/>
<dbReference type="OrthoDB" id="1732682at2759"/>